<dbReference type="PANTHER" id="PTHR46007:SF12">
    <property type="entry name" value="C2H2-TYPE DOMAIN-CONTAINING PROTEIN-RELATED"/>
    <property type="match status" value="1"/>
</dbReference>
<evidence type="ECO:0000256" key="4">
    <source>
        <dbReference type="SAM" id="MobiDB-lite"/>
    </source>
</evidence>
<dbReference type="PANTHER" id="PTHR46007">
    <property type="entry name" value="MEDIATOR OF RNA POLYMERASE II TRANSCRIPTION SUBUNIT 12"/>
    <property type="match status" value="1"/>
</dbReference>
<dbReference type="RefSeq" id="XP_013433802.1">
    <property type="nucleotide sequence ID" value="XM_013578348.1"/>
</dbReference>
<feature type="compositionally biased region" description="Low complexity" evidence="4">
    <location>
        <begin position="1097"/>
        <end position="1107"/>
    </location>
</feature>
<sequence length="3499" mass="373282">MLRVISGALSDCGSSSSYQLGHADCERAEDADCDLTEAGQLKRTRGHVAVGDGKTFVLGEALRCTYTPGITPQSTCNVSLGVVPSDVPVGFYALCGCSSTDLGASGRPCSSNEDFSVPIGLLRITGFEAPATADSDPDVSPSSAAVADGALASTAGSNSTASHKNVKLGSIEATKEVVPPLEIRKGGAAAEARETIEDTEPLQILPSIEEQKKLLLPSFSCIVGLPCELPSIKGVGLGSTEHFVRAFPGVYPSCQAASEASPASTPLRLPCRPISGGSRCIVHVRPEDMKAIMQSRGQEVVKGRKEKGGSGVVELEVLPATATLCGCRAGPTALDCLGATLVGLLHLQAGDDQYSRKQLQQARQHKTSQEEQLQQHQPQQQQLQQKQHPPPPPQLRKLQFIEDRAANLPKEPDPSEPEGSECRKHVDCLRGYGRCVSGRCRGFIPDLKGERLIRCVEGYHCDAEKGDIPTKGEKENFMVIGIGPDEECGASVNLKPDSSIFSNANKWVCSSSPSSSCELRFGVARRLSRANTVEGVRLCGCPGVDNNGDELPCNHMRDFRVPIGRVSVQECLTNAHCADRQLAYCIKDHCGGFLVSAAAASVNAFACVRNQDCTLENVAARGVTEALKVIPIAAHLKCGPEAALDPNFLPESAMPCVADVDGDGKCDVHLGVNHFFGTHRLCGCSGGDCDDPSDFGVELGLLNSVECVVHSDCPIHALCAKGECVSDDLPPNLVASDPAPHSVAIPPLKQIQLQFNEDIVFGRPGASLIVQCLDPEIKWVITLPEGIEELKVIRYSPPIFPKAHRRTAGAAGAPTSAGVRTAVGESFEESSGSSKWLLERQGQILTVTPDEELSSLPQGSYKLSIEFGFVTDLTGNPSDTVPFIPFRVAKDGGCPLLYVTGFGTENGNCNGLYTPIDPLNGHAGWRGAEGNAFFIYYRKETDEEPGNWVIDTDLDEGAFLAFADVSLLQGFPRGEKGGPQLPPTGLWHKWTGKKREEQPFAAFVCRDNPDHLPPTLIDVKPAQGGLPGSGGFRVLKLNNETGLPLEPITLVFNKPINYGHWASLRLTARGEKTPVAEWVTDQEAGMRGPTGSVLIRSPQPSSSSTDHQTSDHKVASESSQDEAESEEEHGVVELSLQAPLEAGKEYDLTADLGAFTDLSYNPWGPLASQTVTFSAVTTHCRLLVGAAAATAAAEAAEPDGPEAQATAGDETSYELLVSPAESVIESGVPGRASRVAEGAVAFVHCVKGLSVPLDLIEGGDSQNAGELRCTNGRWQGALTPCVPRCGRYPQLADAYELEESAEAIEGISGSAVVVRCADAAAASDGSPQQTLRCLGGRWEPLTLKCAALCPPLGPSLGPGYLVTLSHNQDEANEDEGEDAATAAAAEGEERIVRCIESTVPEQEQEQQILTCTEDGWAPSVTLNCRRSCRQPPITPEGAELRGEGVHHGSVWTATCKEGYAGPMGGLSSSFTCEDGQWVRENGSGTPPFACSPLCPPLNLNRRAYTVTSIESAAPGDATGAAVKITCAEGSLLLGGPSEEILRCEEGLWSFRSTTCAAGCRNPLDDLGEHYVLVRQQQQQQQIFKHGDTAEVTCSGGQQHNPLETSAVAIEATKQPHTITCVDGRWESQPDAQKHRQQSHHNKLEDPVENATSSGSDGVLLRCSATCSLPPLPAHFAIIFSTKRGVTRRPRRFLWREGEKISVGCSPHFDSTQRQQQQQQQLLQQLECLDGTWAGNLRKDMCVRQCPGASGSPSEAQWREWGVRCGESCNSSCGSCYNRKKDRDEEGVDCGGPFCEPCSSCSPLLLKQFVMQPRLFSTSLKKLHQKQQQQPEVFPVEMTRHGSSIRFSCNSSASLSLKVTCDNGSWVTGAAAGLEESAAADEAARIAAFAAACMQSQVMAAATNIISGEALPRAISAAPAGAERRVDEELLLLGSAAIHGDAPPLQWREAELLLFGPPILRAPQLEVSPSLQQQQRQQRRLSPCMQGLVDGVSRLLVGECGALAFGRSALKVASFCKGTCNANFKRALQEATECSSKTASAAAPGNAPGSASASNAATLQDEELLQLFKDLLQIFCYVEDGKHCFSQAGDTLEQLQRLHQTTHLQQQLRQHMCPGSSGNACFNSNIRYVSLLQQLREHVDLMLPGMQQEQQQQSPAYAAAAAAAAGDSKELEESVVGVGVRGLLTDLRRLPAVISLLCTEVDGKNCAPQVLALGGSNPFAALPVRGAAAEFCSSDPAAPCLLEVYRLAGKELLRPHLPSHIEQHRLQREQQLLLQQVHPHDWAIGTAMQSIGRNFCLRSAEDKTCGALLVPAESVSAAPALGAVYPYEPAAAADLPQCHCPLAFVGDGDCDITCNTAACAFDKGDCLAQRQPLLQPIVDTLEEETLSRDSPCFPFSKAFHCVKKECRQEMQELQAQHGCCIAPQLELLRDLLYIDHQQREQQRHQLALLQQQMPDAVTPQLLRLVESLWGELEGTSGPMELYRSVAFIEADCKMPLDRTCSRGLNRTVFAVDATLEGLNYDALKASSDGSSSGEGEEALRHVLRDVLSGALGIPVGDVLLVRTWEGVDVHALIDAGPLSNKAHFLQAVDRLRKDGPTGLAALLSAELQRQQAAIFSSSMGQQQHQQQLQKQQGALGPLLLHPIPLLPAAALSPHSVFVPPDSVSISQIAFASPGSSSSNSSGGSRRQQQQLLLLRPEKGTWGLGRISTRDVSCNTNDGLSAPLNVSVFEAYRLHSNAATNEHGSIITVECGRGYSPVAGSSPQELMCQQGRWSPLAPAVGRNGSQGLHRGPLGGSRERILRCRKPCGPYEASDPAVLGPAFIASGAGEADGDRRTIYCASGFVAAADTMPKTETVACSNGVWGKRQLKCIKDFAAIAETSPCAIALSQLPPTLKVDSLPTASTSHEGPAGAAFINSDVAQALAATFQRAGVSLQLFRVGCARGFVSTSVQRKQQPQLQQQQPFTYAACKDGRLLDLGPREPLPMGAFASGEAAEALAQQLKLRVDSAPEAITSAEAAQTTEGAAVLSDEDSTSATAVASVESNVEGASLAATVSKGSNSMKGSTPMLLGAALKCQRELRQEPPKPPKPVSDTLLVFSCLLLLFVLVVALLALWWLRARRRQKRAAKLQQRQQQDEGDAGPTSSDIGRDFLSPAGAEEPSIGEMHSAAAETDPYRGPLPPQPLRHGTKTNAAPAIYATGAYEGTPLPSLLEAGQQQQQRRQQRPAAFPPVFPSEEAAAAAASTDDNCLAFYAPVYYTGLTGDRGFVREEGDSNSFVAAVDEEHRHHAYPEQQQQHQRKLQQQHAADASDKCKGNFRQMDVLPLRGNRPGAVNAAYTAAPTAEQKFATDVVAARAAAAAAVSGWEPQGVTEADSLPTYSQREALAPQQQQQLQHTVSRRGKSLEEIAHAAFGESGIPSAGIPVSEEDELYPEDSASCMVMAASQRRESAVAAAVAPASGSPRWSKQRGRLTRQHSASHGHGRNRGLRSFPQGDMAPGRHIHA</sequence>
<evidence type="ECO:0000259" key="6">
    <source>
        <dbReference type="SMART" id="SM00032"/>
    </source>
</evidence>
<proteinExistence type="predicted"/>
<dbReference type="EMBL" id="HG723123">
    <property type="protein sequence ID" value="CDJ65335.1"/>
    <property type="molecule type" value="Genomic_DNA"/>
</dbReference>
<dbReference type="GO" id="GO:0016592">
    <property type="term" value="C:mediator complex"/>
    <property type="evidence" value="ECO:0007669"/>
    <property type="project" value="TreeGrafter"/>
</dbReference>
<keyword evidence="5" id="KW-0472">Membrane</keyword>
<dbReference type="InterPro" id="IPR000436">
    <property type="entry name" value="Sushi_SCR_CCP_dom"/>
</dbReference>
<feature type="domain" description="Sushi" evidence="6">
    <location>
        <begin position="2718"/>
        <end position="2778"/>
    </location>
</feature>
<dbReference type="GO" id="GO:0003713">
    <property type="term" value="F:transcription coactivator activity"/>
    <property type="evidence" value="ECO:0007669"/>
    <property type="project" value="TreeGrafter"/>
</dbReference>
<dbReference type="VEuPathDB" id="ToxoDB:ENH_00004070"/>
<feature type="region of interest" description="Disordered" evidence="4">
    <location>
        <begin position="1626"/>
        <end position="1654"/>
    </location>
</feature>
<evidence type="ECO:0000256" key="2">
    <source>
        <dbReference type="ARBA" id="ARBA00023157"/>
    </source>
</evidence>
<evidence type="ECO:0000313" key="8">
    <source>
        <dbReference type="Proteomes" id="UP000030754"/>
    </source>
</evidence>
<evidence type="ECO:0000256" key="5">
    <source>
        <dbReference type="SAM" id="Phobius"/>
    </source>
</evidence>
<dbReference type="GO" id="GO:0045944">
    <property type="term" value="P:positive regulation of transcription by RNA polymerase II"/>
    <property type="evidence" value="ECO:0007669"/>
    <property type="project" value="TreeGrafter"/>
</dbReference>
<feature type="region of interest" description="Disordered" evidence="4">
    <location>
        <begin position="356"/>
        <end position="395"/>
    </location>
</feature>
<keyword evidence="8" id="KW-1185">Reference proteome</keyword>
<feature type="domain" description="Sushi" evidence="6">
    <location>
        <begin position="1285"/>
        <end position="1345"/>
    </location>
</feature>
<dbReference type="InterPro" id="IPR051647">
    <property type="entry name" value="Mediator_comp_sub12"/>
</dbReference>
<evidence type="ECO:0000256" key="1">
    <source>
        <dbReference type="ARBA" id="ARBA00022737"/>
    </source>
</evidence>
<keyword evidence="1" id="KW-0677">Repeat</keyword>
<keyword evidence="5" id="KW-0812">Transmembrane</keyword>
<feature type="domain" description="Sushi" evidence="6">
    <location>
        <begin position="1559"/>
        <end position="1631"/>
    </location>
</feature>
<keyword evidence="3" id="KW-0325">Glycoprotein</keyword>
<reference evidence="7" key="2">
    <citation type="submission" date="2013-10" db="EMBL/GenBank/DDBJ databases">
        <authorList>
            <person name="Aslett M."/>
        </authorList>
    </citation>
    <scope>NUCLEOTIDE SEQUENCE [LARGE SCALE GENOMIC DNA]</scope>
    <source>
        <strain evidence="7">Houghton</strain>
    </source>
</reference>
<feature type="region of interest" description="Disordered" evidence="4">
    <location>
        <begin position="3449"/>
        <end position="3499"/>
    </location>
</feature>
<dbReference type="Gene3D" id="2.10.70.10">
    <property type="entry name" value="Complement Module, domain 1"/>
    <property type="match status" value="1"/>
</dbReference>
<dbReference type="Gene3D" id="4.10.470.20">
    <property type="match status" value="1"/>
</dbReference>
<feature type="region of interest" description="Disordered" evidence="4">
    <location>
        <begin position="3125"/>
        <end position="3186"/>
    </location>
</feature>
<reference evidence="7" key="1">
    <citation type="submission" date="2013-10" db="EMBL/GenBank/DDBJ databases">
        <title>Genomic analysis of the causative agents of coccidiosis in chickens.</title>
        <authorList>
            <person name="Reid A.J."/>
            <person name="Blake D."/>
            <person name="Billington K."/>
            <person name="Browne H."/>
            <person name="Dunn M."/>
            <person name="Hung S."/>
            <person name="Kawahara F."/>
            <person name="Miranda-Saavedra D."/>
            <person name="Mourier T."/>
            <person name="Nagra H."/>
            <person name="Otto T.D."/>
            <person name="Rawlings N."/>
            <person name="Sanchez A."/>
            <person name="Sanders M."/>
            <person name="Subramaniam C."/>
            <person name="Tay Y."/>
            <person name="Dear P."/>
            <person name="Doerig C."/>
            <person name="Gruber A."/>
            <person name="Parkinson J."/>
            <person name="Shirley M."/>
            <person name="Wan K.L."/>
            <person name="Berriman M."/>
            <person name="Tomley F."/>
            <person name="Pain A."/>
        </authorList>
    </citation>
    <scope>NUCLEOTIDE SEQUENCE [LARGE SCALE GENOMIC DNA]</scope>
    <source>
        <strain evidence="7">Houghton</strain>
    </source>
</reference>
<protein>
    <submittedName>
        <fullName evidence="7">Sushi domain-containing protein / SCR repeat-containing protein, putative</fullName>
    </submittedName>
</protein>
<feature type="compositionally biased region" description="Low complexity" evidence="4">
    <location>
        <begin position="370"/>
        <end position="387"/>
    </location>
</feature>
<dbReference type="Pfam" id="PF00066">
    <property type="entry name" value="Notch"/>
    <property type="match status" value="1"/>
</dbReference>
<dbReference type="InterPro" id="IPR000800">
    <property type="entry name" value="Notch_dom"/>
</dbReference>
<feature type="transmembrane region" description="Helical" evidence="5">
    <location>
        <begin position="3092"/>
        <end position="3114"/>
    </location>
</feature>
<gene>
    <name evidence="7" type="ORF">ENH_00004070</name>
</gene>
<feature type="domain" description="Sushi" evidence="6">
    <location>
        <begin position="1428"/>
        <end position="1490"/>
    </location>
</feature>
<feature type="compositionally biased region" description="Low complexity" evidence="4">
    <location>
        <begin position="3449"/>
        <end position="3458"/>
    </location>
</feature>
<dbReference type="OrthoDB" id="331862at2759"/>
<name>U6MUG9_9EIME</name>
<organism evidence="7 8">
    <name type="scientific">Eimeria necatrix</name>
    <dbReference type="NCBI Taxonomy" id="51315"/>
    <lineage>
        <taxon>Eukaryota</taxon>
        <taxon>Sar</taxon>
        <taxon>Alveolata</taxon>
        <taxon>Apicomplexa</taxon>
        <taxon>Conoidasida</taxon>
        <taxon>Coccidia</taxon>
        <taxon>Eucoccidiorida</taxon>
        <taxon>Eimeriorina</taxon>
        <taxon>Eimeriidae</taxon>
        <taxon>Eimeria</taxon>
    </lineage>
</organism>
<dbReference type="SMART" id="SM00032">
    <property type="entry name" value="CCP"/>
    <property type="match status" value="5"/>
</dbReference>
<evidence type="ECO:0000256" key="3">
    <source>
        <dbReference type="ARBA" id="ARBA00023180"/>
    </source>
</evidence>
<dbReference type="GeneID" id="25470600"/>
<feature type="region of interest" description="Disordered" evidence="4">
    <location>
        <begin position="1081"/>
        <end position="1131"/>
    </location>
</feature>
<feature type="compositionally biased region" description="Basic residues" evidence="4">
    <location>
        <begin position="3461"/>
        <end position="3482"/>
    </location>
</feature>
<dbReference type="Proteomes" id="UP000030754">
    <property type="component" value="Unassembled WGS sequence"/>
</dbReference>
<accession>U6MUG9</accession>
<keyword evidence="2" id="KW-1015">Disulfide bond</keyword>
<feature type="domain" description="Sushi" evidence="6">
    <location>
        <begin position="1494"/>
        <end position="1555"/>
    </location>
</feature>
<evidence type="ECO:0000313" key="7">
    <source>
        <dbReference type="EMBL" id="CDJ65335.1"/>
    </source>
</evidence>
<keyword evidence="5" id="KW-1133">Transmembrane helix</keyword>